<dbReference type="EMBL" id="KX897545">
    <property type="protein sequence ID" value="APP88012.1"/>
    <property type="molecule type" value="Genomic_DNA"/>
</dbReference>
<geneLocation type="plastid" evidence="1"/>
<dbReference type="AlphaFoldDB" id="A0A1L5YBC4"/>
<reference evidence="1" key="1">
    <citation type="journal article" date="2017" name="Protist">
        <title>Diversity of the Photosynthetic Paulinella Species, with the Description of Paulinella micropora sp. nov. and the Chromatophore Genome Sequence for strain KR01.</title>
        <authorList>
            <person name="Lhee D."/>
            <person name="Yang E.C."/>
            <person name="Kim J.I."/>
            <person name="Nakayama T."/>
            <person name="Zuccarello G."/>
            <person name="Andersen R.A."/>
            <person name="Yoon H.S."/>
        </authorList>
    </citation>
    <scope>NUCLEOTIDE SEQUENCE</scope>
    <source>
        <strain evidence="1">KR01</strain>
    </source>
</reference>
<keyword evidence="1" id="KW-0934">Plastid</keyword>
<evidence type="ECO:0008006" key="2">
    <source>
        <dbReference type="Google" id="ProtNLM"/>
    </source>
</evidence>
<dbReference type="ESTHER" id="9euka-a0a1l5ybc4">
    <property type="family name" value="Duf_1350"/>
</dbReference>
<organism evidence="1">
    <name type="scientific">Paulinella micropora</name>
    <dbReference type="NCBI Taxonomy" id="1928728"/>
    <lineage>
        <taxon>Eukaryota</taxon>
        <taxon>Sar</taxon>
        <taxon>Rhizaria</taxon>
        <taxon>Cercozoa</taxon>
        <taxon>Imbricatea</taxon>
        <taxon>Silicofilosea</taxon>
        <taxon>Euglyphida</taxon>
        <taxon>Paulinellidae</taxon>
        <taxon>Paulinella</taxon>
    </lineage>
</organism>
<evidence type="ECO:0000313" key="1">
    <source>
        <dbReference type="EMBL" id="APP88012.1"/>
    </source>
</evidence>
<protein>
    <recommendedName>
        <fullName evidence="2">Alpha/beta hydrolase</fullName>
    </recommendedName>
</protein>
<dbReference type="InterPro" id="IPR010765">
    <property type="entry name" value="DUF1350"/>
</dbReference>
<accession>A0A1L5YBC4</accession>
<gene>
    <name evidence="1" type="ORF">PCKR_216</name>
</gene>
<name>A0A1L5YBC4_9EUKA</name>
<dbReference type="PANTHER" id="PTHR34127">
    <property type="entry name" value="OS04G0405600 PROTEIN"/>
    <property type="match status" value="1"/>
</dbReference>
<proteinExistence type="predicted"/>
<dbReference type="Pfam" id="PF07082">
    <property type="entry name" value="DUF1350"/>
    <property type="match status" value="1"/>
</dbReference>
<sequence>MSTWRQRGNLWYLSPHRPIGVIEFIGGGYFAAIPHLTYKILLEELASAGFMIRAWSYIPTFDHQAQAKAATYSFHHERQRSDQHQVDQLSIRIGHSLGCKLHLLATDGGYNSKALVALSFNNYSAIQSIPLLSNLSKQLGLITDFSPCSSDTFRLISKGYKTSHNLLVQFSNDHLDQSYELLKILEKRPNDSSKILSQPGDHLTPINLSLPNHFVNNWPAQDKIKCSPIDKLTQNILSWCEFSIGGKIQ</sequence>
<dbReference type="PANTHER" id="PTHR34127:SF1">
    <property type="entry name" value="OS04G0405600 PROTEIN"/>
    <property type="match status" value="1"/>
</dbReference>